<keyword evidence="1" id="KW-0472">Membrane</keyword>
<name>F3YYD4_DESAF</name>
<dbReference type="HOGENOM" id="CLU_1486764_0_0_7"/>
<organism evidence="2 3">
    <name type="scientific">Desulfocurvibacter africanus subsp. africanus str. Walvis Bay</name>
    <dbReference type="NCBI Taxonomy" id="690850"/>
    <lineage>
        <taxon>Bacteria</taxon>
        <taxon>Pseudomonadati</taxon>
        <taxon>Thermodesulfobacteriota</taxon>
        <taxon>Desulfovibrionia</taxon>
        <taxon>Desulfovibrionales</taxon>
        <taxon>Desulfovibrionaceae</taxon>
        <taxon>Desulfocurvibacter</taxon>
    </lineage>
</organism>
<dbReference type="Gene3D" id="3.30.700.10">
    <property type="entry name" value="Glycoprotein, Type 4 Pilin"/>
    <property type="match status" value="1"/>
</dbReference>
<dbReference type="SUPFAM" id="SSF54523">
    <property type="entry name" value="Pili subunits"/>
    <property type="match status" value="1"/>
</dbReference>
<dbReference type="Pfam" id="PF07963">
    <property type="entry name" value="N_methyl"/>
    <property type="match status" value="1"/>
</dbReference>
<dbReference type="InterPro" id="IPR045584">
    <property type="entry name" value="Pilin-like"/>
</dbReference>
<evidence type="ECO:0000313" key="3">
    <source>
        <dbReference type="Proteomes" id="UP000007844"/>
    </source>
</evidence>
<keyword evidence="3" id="KW-1185">Reference proteome</keyword>
<evidence type="ECO:0000313" key="2">
    <source>
        <dbReference type="EMBL" id="EGJ49578.1"/>
    </source>
</evidence>
<evidence type="ECO:0008006" key="4">
    <source>
        <dbReference type="Google" id="ProtNLM"/>
    </source>
</evidence>
<protein>
    <recommendedName>
        <fullName evidence="4">General secretion pathway protein H</fullName>
    </recommendedName>
</protein>
<sequence length="181" mass="19349">MTPVRTHSEHRRQPLPNRKGSAGFTLAELVVVLAVIGIMLGLLLPNLGLVSREGDLKAALRGLSGLLAEGRNQAMMSGQSRALCIDLAKGTCWLAGGGERKGRRSLPDGLRCASVSFQDAEPVTSGVARIAIQAKGLARPALIVLRSGKEAWTLALRPFDARLATYQGEVTWETLAEAKPW</sequence>
<dbReference type="Proteomes" id="UP000007844">
    <property type="component" value="Chromosome"/>
</dbReference>
<keyword evidence="1" id="KW-1133">Transmembrane helix</keyword>
<dbReference type="STRING" id="690850.Desaf_1239"/>
<dbReference type="NCBIfam" id="TIGR02532">
    <property type="entry name" value="IV_pilin_GFxxxE"/>
    <property type="match status" value="1"/>
</dbReference>
<keyword evidence="1" id="KW-0812">Transmembrane</keyword>
<dbReference type="EMBL" id="CP003221">
    <property type="protein sequence ID" value="EGJ49578.1"/>
    <property type="molecule type" value="Genomic_DNA"/>
</dbReference>
<dbReference type="InterPro" id="IPR012902">
    <property type="entry name" value="N_methyl_site"/>
</dbReference>
<evidence type="ECO:0000256" key="1">
    <source>
        <dbReference type="SAM" id="Phobius"/>
    </source>
</evidence>
<dbReference type="AlphaFoldDB" id="F3YYD4"/>
<dbReference type="eggNOG" id="COG4970">
    <property type="taxonomic scope" value="Bacteria"/>
</dbReference>
<reference evidence="2 3" key="1">
    <citation type="journal article" date="2011" name="J. Bacteriol.">
        <title>Genome sequence of the mercury-methylating and pleomorphic Desulfovibrio africanus Strain Walvis Bay.</title>
        <authorList>
            <person name="Brown S.D."/>
            <person name="Wall J.D."/>
            <person name="Kucken A.M."/>
            <person name="Gilmour C.C."/>
            <person name="Podar M."/>
            <person name="Brandt C.C."/>
            <person name="Teshima H."/>
            <person name="Detter J.C."/>
            <person name="Han C.S."/>
            <person name="Land M.L."/>
            <person name="Lucas S."/>
            <person name="Han J."/>
            <person name="Pennacchio L."/>
            <person name="Nolan M."/>
            <person name="Pitluck S."/>
            <person name="Woyke T."/>
            <person name="Goodwin L."/>
            <person name="Palumbo A.V."/>
            <person name="Elias D.A."/>
        </authorList>
    </citation>
    <scope>NUCLEOTIDE SEQUENCE [LARGE SCALE GENOMIC DNA]</scope>
    <source>
        <strain evidence="2 3">Walvis Bay</strain>
    </source>
</reference>
<feature type="transmembrane region" description="Helical" evidence="1">
    <location>
        <begin position="21"/>
        <end position="44"/>
    </location>
</feature>
<dbReference type="RefSeq" id="WP_014259377.1">
    <property type="nucleotide sequence ID" value="NC_016629.1"/>
</dbReference>
<proteinExistence type="predicted"/>
<dbReference type="KEGG" id="daf:Desaf_1239"/>
<accession>F3YYD4</accession>
<gene>
    <name evidence="2" type="ORF">Desaf_1239</name>
</gene>